<keyword evidence="2" id="KW-1185">Reference proteome</keyword>
<protein>
    <submittedName>
        <fullName evidence="1">Uncharacterized protein</fullName>
    </submittedName>
</protein>
<dbReference type="Proteomes" id="UP000077069">
    <property type="component" value="Unassembled WGS sequence"/>
</dbReference>
<gene>
    <name evidence="1" type="ORF">CC84DRAFT_432279</name>
</gene>
<reference evidence="1 2" key="1">
    <citation type="submission" date="2016-05" db="EMBL/GenBank/DDBJ databases">
        <title>Comparative analysis of secretome profiles of manganese(II)-oxidizing ascomycete fungi.</title>
        <authorList>
            <consortium name="DOE Joint Genome Institute"/>
            <person name="Zeiner C.A."/>
            <person name="Purvine S.O."/>
            <person name="Zink E.M."/>
            <person name="Wu S."/>
            <person name="Pasa-Tolic L."/>
            <person name="Chaput D.L."/>
            <person name="Haridas S."/>
            <person name="Grigoriev I.V."/>
            <person name="Santelli C.M."/>
            <person name="Hansel C.M."/>
        </authorList>
    </citation>
    <scope>NUCLEOTIDE SEQUENCE [LARGE SCALE GENOMIC DNA]</scope>
    <source>
        <strain evidence="1 2">AP3s5-JAC2a</strain>
    </source>
</reference>
<name>A0A177CPQ9_9PLEO</name>
<dbReference type="EMBL" id="KV441549">
    <property type="protein sequence ID" value="OAG09211.1"/>
    <property type="molecule type" value="Genomic_DNA"/>
</dbReference>
<dbReference type="RefSeq" id="XP_018039576.1">
    <property type="nucleotide sequence ID" value="XM_018186227.1"/>
</dbReference>
<organism evidence="1 2">
    <name type="scientific">Paraphaeosphaeria sporulosa</name>
    <dbReference type="NCBI Taxonomy" id="1460663"/>
    <lineage>
        <taxon>Eukaryota</taxon>
        <taxon>Fungi</taxon>
        <taxon>Dikarya</taxon>
        <taxon>Ascomycota</taxon>
        <taxon>Pezizomycotina</taxon>
        <taxon>Dothideomycetes</taxon>
        <taxon>Pleosporomycetidae</taxon>
        <taxon>Pleosporales</taxon>
        <taxon>Massarineae</taxon>
        <taxon>Didymosphaeriaceae</taxon>
        <taxon>Paraphaeosphaeria</taxon>
    </lineage>
</organism>
<sequence>MRGAACRFPASTMRWLLVQVDCRGRFRAQRCVRLGGSFRDCGARVARCESRCEGYRWCLPAMNAPSPALAWDRGYVINTVWLFQREHKIHLVTNAFHKDILCLRTLLPSRYAFLRCSNCISALHRNQAPSPRSVLAVGRNKALADFIHACDITTPLLYLQHFLRTTRSISIITLDKWI</sequence>
<dbReference type="AlphaFoldDB" id="A0A177CPQ9"/>
<accession>A0A177CPQ9</accession>
<evidence type="ECO:0000313" key="2">
    <source>
        <dbReference type="Proteomes" id="UP000077069"/>
    </source>
</evidence>
<evidence type="ECO:0000313" key="1">
    <source>
        <dbReference type="EMBL" id="OAG09211.1"/>
    </source>
</evidence>
<dbReference type="GeneID" id="28769713"/>
<proteinExistence type="predicted"/>
<dbReference type="InParanoid" id="A0A177CPQ9"/>